<dbReference type="RefSeq" id="WP_188890214.1">
    <property type="nucleotide sequence ID" value="NZ_BMHY01000005.1"/>
</dbReference>
<keyword evidence="4" id="KW-1003">Cell membrane</keyword>
<dbReference type="GO" id="GO:0005524">
    <property type="term" value="F:ATP binding"/>
    <property type="evidence" value="ECO:0007669"/>
    <property type="project" value="UniProtKB-KW"/>
</dbReference>
<keyword evidence="3" id="KW-0813">Transport</keyword>
<dbReference type="PANTHER" id="PTHR43394:SF1">
    <property type="entry name" value="ATP-BINDING CASSETTE SUB-FAMILY B MEMBER 10, MITOCHONDRIAL"/>
    <property type="match status" value="1"/>
</dbReference>
<keyword evidence="8 10" id="KW-1133">Transmembrane helix</keyword>
<dbReference type="InterPro" id="IPR027417">
    <property type="entry name" value="P-loop_NTPase"/>
</dbReference>
<dbReference type="PROSITE" id="PS00211">
    <property type="entry name" value="ABC_TRANSPORTER_1"/>
    <property type="match status" value="1"/>
</dbReference>
<dbReference type="FunFam" id="1.20.1560.10:FF:000011">
    <property type="entry name" value="Multidrug ABC transporter ATP-binding protein"/>
    <property type="match status" value="1"/>
</dbReference>
<gene>
    <name evidence="13" type="ORF">GCM10010918_32410</name>
</gene>
<feature type="transmembrane region" description="Helical" evidence="10">
    <location>
        <begin position="264"/>
        <end position="282"/>
    </location>
</feature>
<dbReference type="Pfam" id="PF00005">
    <property type="entry name" value="ABC_tran"/>
    <property type="match status" value="1"/>
</dbReference>
<dbReference type="InterPro" id="IPR039421">
    <property type="entry name" value="Type_1_exporter"/>
</dbReference>
<feature type="domain" description="ABC transporter" evidence="11">
    <location>
        <begin position="354"/>
        <end position="588"/>
    </location>
</feature>
<accession>A0A917HBU9</accession>
<dbReference type="SUPFAM" id="SSF90123">
    <property type="entry name" value="ABC transporter transmembrane region"/>
    <property type="match status" value="1"/>
</dbReference>
<evidence type="ECO:0000256" key="7">
    <source>
        <dbReference type="ARBA" id="ARBA00022840"/>
    </source>
</evidence>
<dbReference type="InterPro" id="IPR003593">
    <property type="entry name" value="AAA+_ATPase"/>
</dbReference>
<evidence type="ECO:0000256" key="4">
    <source>
        <dbReference type="ARBA" id="ARBA00022475"/>
    </source>
</evidence>
<comment type="caution">
    <text evidence="13">The sequence shown here is derived from an EMBL/GenBank/DDBJ whole genome shotgun (WGS) entry which is preliminary data.</text>
</comment>
<dbReference type="FunFam" id="3.40.50.300:FF:000218">
    <property type="entry name" value="Multidrug ABC transporter ATP-binding protein"/>
    <property type="match status" value="1"/>
</dbReference>
<dbReference type="InterPro" id="IPR036640">
    <property type="entry name" value="ABC1_TM_sf"/>
</dbReference>
<dbReference type="Gene3D" id="3.40.50.300">
    <property type="entry name" value="P-loop containing nucleotide triphosphate hydrolases"/>
    <property type="match status" value="1"/>
</dbReference>
<evidence type="ECO:0000256" key="8">
    <source>
        <dbReference type="ARBA" id="ARBA00022989"/>
    </source>
</evidence>
<evidence type="ECO:0000256" key="2">
    <source>
        <dbReference type="ARBA" id="ARBA00005417"/>
    </source>
</evidence>
<feature type="domain" description="ABC transmembrane type-1" evidence="12">
    <location>
        <begin position="38"/>
        <end position="320"/>
    </location>
</feature>
<keyword evidence="9 10" id="KW-0472">Membrane</keyword>
<evidence type="ECO:0000256" key="9">
    <source>
        <dbReference type="ARBA" id="ARBA00023136"/>
    </source>
</evidence>
<evidence type="ECO:0000256" key="10">
    <source>
        <dbReference type="SAM" id="Phobius"/>
    </source>
</evidence>
<dbReference type="CDD" id="cd07346">
    <property type="entry name" value="ABC_6TM_exporters"/>
    <property type="match status" value="1"/>
</dbReference>
<dbReference type="InterPro" id="IPR017871">
    <property type="entry name" value="ABC_transporter-like_CS"/>
</dbReference>
<evidence type="ECO:0000256" key="6">
    <source>
        <dbReference type="ARBA" id="ARBA00022741"/>
    </source>
</evidence>
<dbReference type="GO" id="GO:0016887">
    <property type="term" value="F:ATP hydrolysis activity"/>
    <property type="evidence" value="ECO:0007669"/>
    <property type="project" value="InterPro"/>
</dbReference>
<proteinExistence type="inferred from homology"/>
<dbReference type="AlphaFoldDB" id="A0A917HBU9"/>
<dbReference type="Pfam" id="PF00664">
    <property type="entry name" value="ABC_membrane"/>
    <property type="match status" value="1"/>
</dbReference>
<dbReference type="Gene3D" id="1.20.1560.10">
    <property type="entry name" value="ABC transporter type 1, transmembrane domain"/>
    <property type="match status" value="1"/>
</dbReference>
<evidence type="ECO:0000259" key="11">
    <source>
        <dbReference type="PROSITE" id="PS50893"/>
    </source>
</evidence>
<organism evidence="13 14">
    <name type="scientific">Paenibacillus radicis</name>
    <name type="common">ex Gao et al. 2016</name>
    <dbReference type="NCBI Taxonomy" id="1737354"/>
    <lineage>
        <taxon>Bacteria</taxon>
        <taxon>Bacillati</taxon>
        <taxon>Bacillota</taxon>
        <taxon>Bacilli</taxon>
        <taxon>Bacillales</taxon>
        <taxon>Paenibacillaceae</taxon>
        <taxon>Paenibacillus</taxon>
    </lineage>
</organism>
<dbReference type="GO" id="GO:0005886">
    <property type="term" value="C:plasma membrane"/>
    <property type="evidence" value="ECO:0007669"/>
    <property type="project" value="UniProtKB-SubCell"/>
</dbReference>
<reference evidence="13 14" key="1">
    <citation type="journal article" date="2014" name="Int. J. Syst. Evol. Microbiol.">
        <title>Complete genome sequence of Corynebacterium casei LMG S-19264T (=DSM 44701T), isolated from a smear-ripened cheese.</title>
        <authorList>
            <consortium name="US DOE Joint Genome Institute (JGI-PGF)"/>
            <person name="Walter F."/>
            <person name="Albersmeier A."/>
            <person name="Kalinowski J."/>
            <person name="Ruckert C."/>
        </authorList>
    </citation>
    <scope>NUCLEOTIDE SEQUENCE [LARGE SCALE GENOMIC DNA]</scope>
    <source>
        <strain evidence="13 14">CGMCC 1.15286</strain>
    </source>
</reference>
<comment type="similarity">
    <text evidence="2">Belongs to the ABC transporter superfamily.</text>
</comment>
<evidence type="ECO:0000256" key="3">
    <source>
        <dbReference type="ARBA" id="ARBA00022448"/>
    </source>
</evidence>
<dbReference type="PROSITE" id="PS50893">
    <property type="entry name" value="ABC_TRANSPORTER_2"/>
    <property type="match status" value="1"/>
</dbReference>
<feature type="transmembrane region" description="Helical" evidence="10">
    <location>
        <begin position="177"/>
        <end position="195"/>
    </location>
</feature>
<dbReference type="SMART" id="SM00382">
    <property type="entry name" value="AAA"/>
    <property type="match status" value="1"/>
</dbReference>
<dbReference type="PROSITE" id="PS50929">
    <property type="entry name" value="ABC_TM1F"/>
    <property type="match status" value="1"/>
</dbReference>
<protein>
    <submittedName>
        <fullName evidence="13">ABC transporter ATP-binding protein</fullName>
    </submittedName>
</protein>
<comment type="subcellular location">
    <subcellularLocation>
        <location evidence="1">Cell membrane</location>
        <topology evidence="1">Multi-pass membrane protein</topology>
    </subcellularLocation>
</comment>
<keyword evidence="6" id="KW-0547">Nucleotide-binding</keyword>
<dbReference type="EMBL" id="BMHY01000005">
    <property type="protein sequence ID" value="GGG73869.1"/>
    <property type="molecule type" value="Genomic_DNA"/>
</dbReference>
<feature type="transmembrane region" description="Helical" evidence="10">
    <location>
        <begin position="76"/>
        <end position="95"/>
    </location>
</feature>
<dbReference type="PANTHER" id="PTHR43394">
    <property type="entry name" value="ATP-DEPENDENT PERMEASE MDL1, MITOCHONDRIAL"/>
    <property type="match status" value="1"/>
</dbReference>
<evidence type="ECO:0000313" key="14">
    <source>
        <dbReference type="Proteomes" id="UP000600247"/>
    </source>
</evidence>
<keyword evidence="7 13" id="KW-0067">ATP-binding</keyword>
<evidence type="ECO:0000313" key="13">
    <source>
        <dbReference type="EMBL" id="GGG73869.1"/>
    </source>
</evidence>
<name>A0A917HBU9_9BACL</name>
<evidence type="ECO:0000256" key="1">
    <source>
        <dbReference type="ARBA" id="ARBA00004651"/>
    </source>
</evidence>
<dbReference type="InterPro" id="IPR011527">
    <property type="entry name" value="ABC1_TM_dom"/>
</dbReference>
<dbReference type="SUPFAM" id="SSF52540">
    <property type="entry name" value="P-loop containing nucleoside triphosphate hydrolases"/>
    <property type="match status" value="1"/>
</dbReference>
<keyword evidence="14" id="KW-1185">Reference proteome</keyword>
<sequence length="610" mass="68475">MNMNPSMMQQQRPKSKGSIWAMYKRMFFHVSSRWPLMIAALVCIIAVSLLEFVIPQLTQYTIDHVIPGHKYDALPMIGIGILATAVLLGLFNYWSSLTMASVGQRAILDLRNELYRHLQKLDVGFFDRNRTGDLMSRVTNDVNMLQQLISSGMLSIVTDLFTFVAVAGYMLWVDWRLTLLVLATFPFMIMTTRFFSKKMRFSFKRVQESVSEVSSHLQDTLTSIRLIKSFSSEDYEVRRFADRSEANMNANLGAVKLRAVYEPIIDLLNFIGLAAVLLFGARQTMHEALTLGTIVAFMAYVRLLQNPVKRFSRTMNTIQQSAAAYERIVEILGEEPAVREKEDAVQLPVVRGEVQFRNVSFAYHNGAPVLKQFNLEMRAGEMTALVGSSGAGKSTIAHLLTRFYDPQEGEVTIDGYPLTEVGLKSLRSQMGIVSQEIWLLNGTIRENIAYSNPDAEEADIIAAGKAANAHAFIMDLPDGYDSQIGERGVKLSGGQKQRLSIARALLKNPRLIILDEATSSLDSESERAIQDALARLLAGRTCLIIAHRLSTIRQADRIYVLDKGRVIEEGSHEALLEKQGRYRQLYELQFPQRDETDAKSVTTGQGKPAR</sequence>
<feature type="transmembrane region" description="Helical" evidence="10">
    <location>
        <begin position="153"/>
        <end position="171"/>
    </location>
</feature>
<dbReference type="InterPro" id="IPR003439">
    <property type="entry name" value="ABC_transporter-like_ATP-bd"/>
</dbReference>
<dbReference type="Proteomes" id="UP000600247">
    <property type="component" value="Unassembled WGS sequence"/>
</dbReference>
<evidence type="ECO:0000259" key="12">
    <source>
        <dbReference type="PROSITE" id="PS50929"/>
    </source>
</evidence>
<evidence type="ECO:0000256" key="5">
    <source>
        <dbReference type="ARBA" id="ARBA00022692"/>
    </source>
</evidence>
<dbReference type="GO" id="GO:0015421">
    <property type="term" value="F:ABC-type oligopeptide transporter activity"/>
    <property type="evidence" value="ECO:0007669"/>
    <property type="project" value="TreeGrafter"/>
</dbReference>
<keyword evidence="5 10" id="KW-0812">Transmembrane</keyword>